<protein>
    <recommendedName>
        <fullName evidence="11">Probable nicotinate-nucleotide adenylyltransferase</fullName>
        <ecNumber evidence="11">2.7.7.18</ecNumber>
    </recommendedName>
    <alternativeName>
        <fullName evidence="11">Deamido-NAD(+) diphosphorylase</fullName>
    </alternativeName>
    <alternativeName>
        <fullName evidence="11">Deamido-NAD(+) pyrophosphorylase</fullName>
    </alternativeName>
    <alternativeName>
        <fullName evidence="11">Nicotinate mononucleotide adenylyltransferase</fullName>
        <shortName evidence="11">NaMN adenylyltransferase</shortName>
    </alternativeName>
</protein>
<dbReference type="SUPFAM" id="SSF52374">
    <property type="entry name" value="Nucleotidylyl transferase"/>
    <property type="match status" value="1"/>
</dbReference>
<dbReference type="UniPathway" id="UPA00253">
    <property type="reaction ID" value="UER00332"/>
</dbReference>
<evidence type="ECO:0000256" key="5">
    <source>
        <dbReference type="ARBA" id="ARBA00022679"/>
    </source>
</evidence>
<proteinExistence type="inferred from homology"/>
<dbReference type="Pfam" id="PF01467">
    <property type="entry name" value="CTP_transf_like"/>
    <property type="match status" value="1"/>
</dbReference>
<keyword evidence="5 11" id="KW-0808">Transferase</keyword>
<gene>
    <name evidence="11" type="primary">nadD</name>
    <name evidence="13" type="ORF">BDD16_003653</name>
</gene>
<dbReference type="Proteomes" id="UP000518288">
    <property type="component" value="Unassembled WGS sequence"/>
</dbReference>
<organism evidence="13 14">
    <name type="scientific">Sphaerotilus montanus</name>
    <dbReference type="NCBI Taxonomy" id="522889"/>
    <lineage>
        <taxon>Bacteria</taxon>
        <taxon>Pseudomonadati</taxon>
        <taxon>Pseudomonadota</taxon>
        <taxon>Betaproteobacteria</taxon>
        <taxon>Burkholderiales</taxon>
        <taxon>Sphaerotilaceae</taxon>
        <taxon>Sphaerotilus</taxon>
    </lineage>
</organism>
<name>A0A7Y9R429_9BURK</name>
<keyword evidence="14" id="KW-1185">Reference proteome</keyword>
<keyword evidence="8 11" id="KW-0067">ATP-binding</keyword>
<evidence type="ECO:0000256" key="8">
    <source>
        <dbReference type="ARBA" id="ARBA00022840"/>
    </source>
</evidence>
<dbReference type="EMBL" id="JACCFH010000001">
    <property type="protein sequence ID" value="NYG34667.1"/>
    <property type="molecule type" value="Genomic_DNA"/>
</dbReference>
<evidence type="ECO:0000313" key="13">
    <source>
        <dbReference type="EMBL" id="NYG34667.1"/>
    </source>
</evidence>
<comment type="function">
    <text evidence="1 11">Catalyzes the reversible adenylation of nicotinate mononucleotide (NaMN) to nicotinic acid adenine dinucleotide (NaAD).</text>
</comment>
<evidence type="ECO:0000256" key="7">
    <source>
        <dbReference type="ARBA" id="ARBA00022741"/>
    </source>
</evidence>
<evidence type="ECO:0000259" key="12">
    <source>
        <dbReference type="Pfam" id="PF01467"/>
    </source>
</evidence>
<dbReference type="AlphaFoldDB" id="A0A7Y9R429"/>
<comment type="catalytic activity">
    <reaction evidence="10 11">
        <text>nicotinate beta-D-ribonucleotide + ATP + H(+) = deamido-NAD(+) + diphosphate</text>
        <dbReference type="Rhea" id="RHEA:22860"/>
        <dbReference type="ChEBI" id="CHEBI:15378"/>
        <dbReference type="ChEBI" id="CHEBI:30616"/>
        <dbReference type="ChEBI" id="CHEBI:33019"/>
        <dbReference type="ChEBI" id="CHEBI:57502"/>
        <dbReference type="ChEBI" id="CHEBI:58437"/>
        <dbReference type="EC" id="2.7.7.18"/>
    </reaction>
</comment>
<dbReference type="NCBIfam" id="NF000840">
    <property type="entry name" value="PRK00071.1-3"/>
    <property type="match status" value="1"/>
</dbReference>
<dbReference type="InterPro" id="IPR004821">
    <property type="entry name" value="Cyt_trans-like"/>
</dbReference>
<dbReference type="GO" id="GO:0009435">
    <property type="term" value="P:NAD+ biosynthetic process"/>
    <property type="evidence" value="ECO:0007669"/>
    <property type="project" value="UniProtKB-UniRule"/>
</dbReference>
<dbReference type="InterPro" id="IPR014729">
    <property type="entry name" value="Rossmann-like_a/b/a_fold"/>
</dbReference>
<comment type="pathway">
    <text evidence="2 11">Cofactor biosynthesis; NAD(+) biosynthesis; deamido-NAD(+) from nicotinate D-ribonucleotide: step 1/1.</text>
</comment>
<keyword evidence="6 11" id="KW-0548">Nucleotidyltransferase</keyword>
<keyword evidence="7 11" id="KW-0547">Nucleotide-binding</keyword>
<evidence type="ECO:0000256" key="3">
    <source>
        <dbReference type="ARBA" id="ARBA00009014"/>
    </source>
</evidence>
<dbReference type="InterPro" id="IPR005248">
    <property type="entry name" value="NadD/NMNAT"/>
</dbReference>
<dbReference type="PANTHER" id="PTHR39321">
    <property type="entry name" value="NICOTINATE-NUCLEOTIDE ADENYLYLTRANSFERASE-RELATED"/>
    <property type="match status" value="1"/>
</dbReference>
<dbReference type="RefSeq" id="WP_179635279.1">
    <property type="nucleotide sequence ID" value="NZ_JACCFH010000001.1"/>
</dbReference>
<evidence type="ECO:0000313" key="14">
    <source>
        <dbReference type="Proteomes" id="UP000518288"/>
    </source>
</evidence>
<dbReference type="NCBIfam" id="TIGR00125">
    <property type="entry name" value="cyt_tran_rel"/>
    <property type="match status" value="1"/>
</dbReference>
<evidence type="ECO:0000256" key="1">
    <source>
        <dbReference type="ARBA" id="ARBA00002324"/>
    </source>
</evidence>
<comment type="similarity">
    <text evidence="3 11">Belongs to the NadD family.</text>
</comment>
<comment type="caution">
    <text evidence="13">The sequence shown here is derived from an EMBL/GenBank/DDBJ whole genome shotgun (WGS) entry which is preliminary data.</text>
</comment>
<accession>A0A7Y9R429</accession>
<evidence type="ECO:0000256" key="9">
    <source>
        <dbReference type="ARBA" id="ARBA00023027"/>
    </source>
</evidence>
<feature type="domain" description="Cytidyltransferase-like" evidence="12">
    <location>
        <begin position="10"/>
        <end position="173"/>
    </location>
</feature>
<evidence type="ECO:0000256" key="4">
    <source>
        <dbReference type="ARBA" id="ARBA00022642"/>
    </source>
</evidence>
<dbReference type="Gene3D" id="3.40.50.620">
    <property type="entry name" value="HUPs"/>
    <property type="match status" value="1"/>
</dbReference>
<dbReference type="NCBIfam" id="TIGR00482">
    <property type="entry name" value="nicotinate (nicotinamide) nucleotide adenylyltransferase"/>
    <property type="match status" value="1"/>
</dbReference>
<dbReference type="GO" id="GO:0004515">
    <property type="term" value="F:nicotinate-nucleotide adenylyltransferase activity"/>
    <property type="evidence" value="ECO:0007669"/>
    <property type="project" value="UniProtKB-UniRule"/>
</dbReference>
<dbReference type="HAMAP" id="MF_00244">
    <property type="entry name" value="NaMN_adenylyltr"/>
    <property type="match status" value="1"/>
</dbReference>
<evidence type="ECO:0000256" key="2">
    <source>
        <dbReference type="ARBA" id="ARBA00005019"/>
    </source>
</evidence>
<dbReference type="CDD" id="cd02165">
    <property type="entry name" value="NMNAT"/>
    <property type="match status" value="1"/>
</dbReference>
<keyword evidence="9 11" id="KW-0520">NAD</keyword>
<dbReference type="EC" id="2.7.7.18" evidence="11"/>
<reference evidence="13 14" key="1">
    <citation type="submission" date="2020-07" db="EMBL/GenBank/DDBJ databases">
        <title>Genomic Encyclopedia of Archaeal and Bacterial Type Strains, Phase II (KMG-II): from individual species to whole genera.</title>
        <authorList>
            <person name="Goeker M."/>
        </authorList>
    </citation>
    <scope>NUCLEOTIDE SEQUENCE [LARGE SCALE GENOMIC DNA]</scope>
    <source>
        <strain evidence="13 14">DSM 21226</strain>
    </source>
</reference>
<sequence length="211" mass="23317">MAVEPRRIGLYGGSFDPVHQAHRVLADTALAQLALDELRWIPVGQPWQKTRRLAPAEHRAEMVALAISDNPAFVLEKCEVERTGPSYTLDTVTLLQQRERHPARWFLIIGQDQLAGFCTWHGWAELLQRVTLAVAGRAGVPVQAPAELSNTGHRIVALDMPSMSVSSTELRHRLAAGESATSLAPRMVAPVVARYIDRHGLYRINPPSPQS</sequence>
<keyword evidence="4 11" id="KW-0662">Pyridine nucleotide biosynthesis</keyword>
<dbReference type="PANTHER" id="PTHR39321:SF3">
    <property type="entry name" value="PHOSPHOPANTETHEINE ADENYLYLTRANSFERASE"/>
    <property type="match status" value="1"/>
</dbReference>
<evidence type="ECO:0000256" key="10">
    <source>
        <dbReference type="ARBA" id="ARBA00048721"/>
    </source>
</evidence>
<dbReference type="GO" id="GO:0005524">
    <property type="term" value="F:ATP binding"/>
    <property type="evidence" value="ECO:0007669"/>
    <property type="project" value="UniProtKB-KW"/>
</dbReference>
<evidence type="ECO:0000256" key="6">
    <source>
        <dbReference type="ARBA" id="ARBA00022695"/>
    </source>
</evidence>
<evidence type="ECO:0000256" key="11">
    <source>
        <dbReference type="HAMAP-Rule" id="MF_00244"/>
    </source>
</evidence>